<dbReference type="SUPFAM" id="SSF69304">
    <property type="entry name" value="Tricorn protease N-terminal domain"/>
    <property type="match status" value="1"/>
</dbReference>
<accession>A0A0P6YML5</accession>
<feature type="region of interest" description="Disordered" evidence="1">
    <location>
        <begin position="108"/>
        <end position="131"/>
    </location>
</feature>
<keyword evidence="2" id="KW-0472">Membrane</keyword>
<sequence length="488" mass="54831">MLQILGGRGEKILEKSSEKRIDRGGWKGYTGRAKALSLSLSVDEKERCMQRQVRYVWVLVWVLVSLVGIGCQAAVSSEGAPVADTGATRGGEVASSSVAVTLSPTAALTPTEAVPPSPTALPTPTVPPATPTPVTIDDVSVGLWEKFPAEIAGQLTFSDTAPMYVQLSGDVVYFTPGNPGHGGVSRYNIQTGELEQEIVAPLFETSEIAFGKARNGWVLLYDVGMFEEEFPWVVRVLREETGEVYDVLAVSDRSSWPGPAYDFDGRTVALAYYVDDEEANCGPVYLMTVEVESWEQQIVETHCDYYGPFLWWVVAVEGDILVGQKNFPDSEGGGSTLQMFERDAEGKWVPRDFPVHLPYGSMPRFFGDWLVWKDANNWVASSRLRLYNWKDQREYKVHFETLVPETVQMCGDWLLWKAVEAGGESLRLYNLKTERYYRLYTPRFIGDYKCNEKWLVWSEGEDSPGYPRDKYGLPLWWVWVKWAPMPSS</sequence>
<evidence type="ECO:0000313" key="3">
    <source>
        <dbReference type="EMBL" id="KPL86493.1"/>
    </source>
</evidence>
<organism evidence="3 4">
    <name type="scientific">Ardenticatena maritima</name>
    <dbReference type="NCBI Taxonomy" id="872965"/>
    <lineage>
        <taxon>Bacteria</taxon>
        <taxon>Bacillati</taxon>
        <taxon>Chloroflexota</taxon>
        <taxon>Ardenticatenia</taxon>
        <taxon>Ardenticatenales</taxon>
        <taxon>Ardenticatenaceae</taxon>
        <taxon>Ardenticatena</taxon>
    </lineage>
</organism>
<name>A0A0P6YML5_9CHLR</name>
<keyword evidence="2" id="KW-1133">Transmembrane helix</keyword>
<evidence type="ECO:0000313" key="4">
    <source>
        <dbReference type="Proteomes" id="UP000050502"/>
    </source>
</evidence>
<gene>
    <name evidence="3" type="ORF">SE16_14545</name>
</gene>
<evidence type="ECO:0000256" key="1">
    <source>
        <dbReference type="SAM" id="MobiDB-lite"/>
    </source>
</evidence>
<reference evidence="3 4" key="1">
    <citation type="submission" date="2015-07" db="EMBL/GenBank/DDBJ databases">
        <title>Whole genome sequence of Ardenticatena maritima DSM 23922.</title>
        <authorList>
            <person name="Hemp J."/>
            <person name="Ward L.M."/>
            <person name="Pace L.A."/>
            <person name="Fischer W.W."/>
        </authorList>
    </citation>
    <scope>NUCLEOTIDE SEQUENCE [LARGE SCALE GENOMIC DNA]</scope>
    <source>
        <strain evidence="3 4">110S</strain>
    </source>
</reference>
<proteinExistence type="predicted"/>
<dbReference type="Proteomes" id="UP000050502">
    <property type="component" value="Unassembled WGS sequence"/>
</dbReference>
<dbReference type="EMBL" id="LGKN01000009">
    <property type="protein sequence ID" value="KPL86493.1"/>
    <property type="molecule type" value="Genomic_DNA"/>
</dbReference>
<protein>
    <submittedName>
        <fullName evidence="3">Uncharacterized protein</fullName>
    </submittedName>
</protein>
<comment type="caution">
    <text evidence="3">The sequence shown here is derived from an EMBL/GenBank/DDBJ whole genome shotgun (WGS) entry which is preliminary data.</text>
</comment>
<feature type="compositionally biased region" description="Pro residues" evidence="1">
    <location>
        <begin position="113"/>
        <end position="131"/>
    </location>
</feature>
<keyword evidence="2" id="KW-0812">Transmembrane</keyword>
<dbReference type="AlphaFoldDB" id="A0A0P6YML5"/>
<feature type="transmembrane region" description="Helical" evidence="2">
    <location>
        <begin position="55"/>
        <end position="75"/>
    </location>
</feature>
<evidence type="ECO:0000256" key="2">
    <source>
        <dbReference type="SAM" id="Phobius"/>
    </source>
</evidence>